<dbReference type="SUPFAM" id="SSF141488">
    <property type="entry name" value="YdhA-like"/>
    <property type="match status" value="1"/>
</dbReference>
<keyword evidence="4" id="KW-0449">Lipoprotein</keyword>
<keyword evidence="2" id="KW-0472">Membrane</keyword>
<dbReference type="RefSeq" id="WP_069909611.1">
    <property type="nucleotide sequence ID" value="NZ_LAJE02000167.1"/>
</dbReference>
<dbReference type="OrthoDB" id="120729at2"/>
<evidence type="ECO:0000256" key="3">
    <source>
        <dbReference type="ARBA" id="ARBA00023139"/>
    </source>
</evidence>
<name>A0A1E5XRD7_9HYPH</name>
<evidence type="ECO:0000259" key="5">
    <source>
        <dbReference type="Pfam" id="PF09864"/>
    </source>
</evidence>
<proteinExistence type="predicted"/>
<dbReference type="EMBL" id="LAJE02000167">
    <property type="protein sequence ID" value="OEO31158.1"/>
    <property type="molecule type" value="Genomic_DNA"/>
</dbReference>
<evidence type="ECO:0000313" key="7">
    <source>
        <dbReference type="Proteomes" id="UP000095463"/>
    </source>
</evidence>
<keyword evidence="3" id="KW-0564">Palmitate</keyword>
<protein>
    <recommendedName>
        <fullName evidence="5">C-type lysozyme inhibitor domain-containing protein</fullName>
    </recommendedName>
</protein>
<sequence>MEALATAAMMQNVDVSAQVVLNLAGDFERTTHQYQCEGLEPFAVDFINAKPNFIAIVPVGPEKLVFVNVMAASGARYVAGQYEFWTKGSDATFTDLMADPQTPLSCSEVSNTP</sequence>
<feature type="domain" description="C-type lysozyme inhibitor" evidence="5">
    <location>
        <begin position="34"/>
        <end position="100"/>
    </location>
</feature>
<keyword evidence="7" id="KW-1185">Reference proteome</keyword>
<reference evidence="6 7" key="1">
    <citation type="journal article" date="2015" name="Genome Announc.">
        <title>Genome Assemblies of Three Soil-Associated Devosia species: D. insulae, D. limi, and D. soli.</title>
        <authorList>
            <person name="Hassan Y.I."/>
            <person name="Lepp D."/>
            <person name="Zhou T."/>
        </authorList>
    </citation>
    <scope>NUCLEOTIDE SEQUENCE [LARGE SCALE GENOMIC DNA]</scope>
    <source>
        <strain evidence="6 7">DS-56</strain>
    </source>
</reference>
<dbReference type="InterPro" id="IPR036328">
    <property type="entry name" value="MliC_sf"/>
</dbReference>
<keyword evidence="1" id="KW-0732">Signal</keyword>
<dbReference type="Pfam" id="PF09864">
    <property type="entry name" value="MliC"/>
    <property type="match status" value="1"/>
</dbReference>
<evidence type="ECO:0000256" key="1">
    <source>
        <dbReference type="ARBA" id="ARBA00022729"/>
    </source>
</evidence>
<dbReference type="AlphaFoldDB" id="A0A1E5XRD7"/>
<evidence type="ECO:0000313" key="6">
    <source>
        <dbReference type="EMBL" id="OEO31158.1"/>
    </source>
</evidence>
<dbReference type="Proteomes" id="UP000095463">
    <property type="component" value="Unassembled WGS sequence"/>
</dbReference>
<accession>A0A1E5XRD7</accession>
<gene>
    <name evidence="6" type="ORF">VW23_017465</name>
</gene>
<evidence type="ECO:0000256" key="4">
    <source>
        <dbReference type="ARBA" id="ARBA00023288"/>
    </source>
</evidence>
<organism evidence="6 7">
    <name type="scientific">Devosia insulae DS-56</name>
    <dbReference type="NCBI Taxonomy" id="1116389"/>
    <lineage>
        <taxon>Bacteria</taxon>
        <taxon>Pseudomonadati</taxon>
        <taxon>Pseudomonadota</taxon>
        <taxon>Alphaproteobacteria</taxon>
        <taxon>Hyphomicrobiales</taxon>
        <taxon>Devosiaceae</taxon>
        <taxon>Devosia</taxon>
    </lineage>
</organism>
<dbReference type="InterPro" id="IPR018660">
    <property type="entry name" value="MliC"/>
</dbReference>
<evidence type="ECO:0000256" key="2">
    <source>
        <dbReference type="ARBA" id="ARBA00023136"/>
    </source>
</evidence>
<comment type="caution">
    <text evidence="6">The sequence shown here is derived from an EMBL/GenBank/DDBJ whole genome shotgun (WGS) entry which is preliminary data.</text>
</comment>
<dbReference type="Gene3D" id="2.40.128.200">
    <property type="match status" value="1"/>
</dbReference>